<reference evidence="2 3" key="1">
    <citation type="submission" date="2019-01" db="EMBL/GenBank/DDBJ databases">
        <title>Genome sequencing of strain DFW100M-13.</title>
        <authorList>
            <person name="Heo J."/>
            <person name="Kim S.-J."/>
            <person name="Kim J.-S."/>
            <person name="Hong S.-B."/>
            <person name="Kwon S.-W."/>
        </authorList>
    </citation>
    <scope>NUCLEOTIDE SEQUENCE [LARGE SCALE GENOMIC DNA]</scope>
    <source>
        <strain evidence="2 3">DFW100M-13</strain>
    </source>
</reference>
<feature type="domain" description="Transcription regulator PadR N-terminal" evidence="1">
    <location>
        <begin position="14"/>
        <end position="80"/>
    </location>
</feature>
<accession>A0A4P6EAX5</accession>
<proteinExistence type="predicted"/>
<evidence type="ECO:0000259" key="1">
    <source>
        <dbReference type="Pfam" id="PF03551"/>
    </source>
</evidence>
<gene>
    <name evidence="2" type="ORF">ET475_00690</name>
</gene>
<dbReference type="KEGG" id="mprt:ET475_00690"/>
<dbReference type="SUPFAM" id="SSF46785">
    <property type="entry name" value="Winged helix' DNA-binding domain"/>
    <property type="match status" value="1"/>
</dbReference>
<sequence length="177" mass="20084">MPTNALANPLVLPILGLLVEQPRHPYAVFAELRRRYEYLRVRNATVYTLLNTLARAGWVEEVEQQTSALSTTEAGRDALAERVATELGSSSLSSDAVFMTALAYIGILAPDDAIDALRARRERIRIEQKLLADTLERVDASQLHMIEAHYYLDRLRHDAAWIERTIDRIRDGSLAWR</sequence>
<dbReference type="InterPro" id="IPR005149">
    <property type="entry name" value="Tscrpt_reg_PadR_N"/>
</dbReference>
<dbReference type="Pfam" id="PF03551">
    <property type="entry name" value="PadR"/>
    <property type="match status" value="1"/>
</dbReference>
<dbReference type="PANTHER" id="PTHR43252:SF7">
    <property type="entry name" value="TRANSCRIPTIONAL REGULATOR YQJI"/>
    <property type="match status" value="1"/>
</dbReference>
<dbReference type="EMBL" id="CP035494">
    <property type="protein sequence ID" value="QAY58666.1"/>
    <property type="molecule type" value="Genomic_DNA"/>
</dbReference>
<evidence type="ECO:0000313" key="3">
    <source>
        <dbReference type="Proteomes" id="UP000293995"/>
    </source>
</evidence>
<name>A0A4P6EAX5_9MICO</name>
<dbReference type="InterPro" id="IPR036388">
    <property type="entry name" value="WH-like_DNA-bd_sf"/>
</dbReference>
<organism evidence="2 3">
    <name type="scientific">Microbacterium protaetiae</name>
    <dbReference type="NCBI Taxonomy" id="2509458"/>
    <lineage>
        <taxon>Bacteria</taxon>
        <taxon>Bacillati</taxon>
        <taxon>Actinomycetota</taxon>
        <taxon>Actinomycetes</taxon>
        <taxon>Micrococcales</taxon>
        <taxon>Microbacteriaceae</taxon>
        <taxon>Microbacterium</taxon>
    </lineage>
</organism>
<keyword evidence="3" id="KW-1185">Reference proteome</keyword>
<dbReference type="RefSeq" id="WP_129385086.1">
    <property type="nucleotide sequence ID" value="NZ_CP035494.1"/>
</dbReference>
<protein>
    <recommendedName>
        <fullName evidence="1">Transcription regulator PadR N-terminal domain-containing protein</fullName>
    </recommendedName>
</protein>
<dbReference type="InterPro" id="IPR036390">
    <property type="entry name" value="WH_DNA-bd_sf"/>
</dbReference>
<dbReference type="PANTHER" id="PTHR43252">
    <property type="entry name" value="TRANSCRIPTIONAL REGULATOR YQJI"/>
    <property type="match status" value="1"/>
</dbReference>
<dbReference type="Proteomes" id="UP000293995">
    <property type="component" value="Chromosome"/>
</dbReference>
<dbReference type="OrthoDB" id="8443918at2"/>
<evidence type="ECO:0000313" key="2">
    <source>
        <dbReference type="EMBL" id="QAY58666.1"/>
    </source>
</evidence>
<dbReference type="Gene3D" id="1.10.10.10">
    <property type="entry name" value="Winged helix-like DNA-binding domain superfamily/Winged helix DNA-binding domain"/>
    <property type="match status" value="1"/>
</dbReference>
<dbReference type="AlphaFoldDB" id="A0A4P6EAX5"/>